<dbReference type="AlphaFoldDB" id="A0A813JPX3"/>
<accession>A0A813JPX3</accession>
<dbReference type="EMBL" id="CAJNNW010026476">
    <property type="protein sequence ID" value="CAE8685727.1"/>
    <property type="molecule type" value="Genomic_DNA"/>
</dbReference>
<proteinExistence type="predicted"/>
<evidence type="ECO:0000313" key="2">
    <source>
        <dbReference type="EMBL" id="CAE8685727.1"/>
    </source>
</evidence>
<keyword evidence="1" id="KW-1133">Transmembrane helix</keyword>
<organism evidence="2 3">
    <name type="scientific">Polarella glacialis</name>
    <name type="common">Dinoflagellate</name>
    <dbReference type="NCBI Taxonomy" id="89957"/>
    <lineage>
        <taxon>Eukaryota</taxon>
        <taxon>Sar</taxon>
        <taxon>Alveolata</taxon>
        <taxon>Dinophyceae</taxon>
        <taxon>Suessiales</taxon>
        <taxon>Suessiaceae</taxon>
        <taxon>Polarella</taxon>
    </lineage>
</organism>
<keyword evidence="1" id="KW-0472">Membrane</keyword>
<sequence length="56" mass="6392">SRARDRVGRWLIPDGLINDRNVKLSLWCFVLGALATTIAHGHIFTVYIYELYGDNT</sequence>
<name>A0A813JPX3_POLGL</name>
<dbReference type="Proteomes" id="UP000626109">
    <property type="component" value="Unassembled WGS sequence"/>
</dbReference>
<protein>
    <submittedName>
        <fullName evidence="2">Uncharacterized protein</fullName>
    </submittedName>
</protein>
<gene>
    <name evidence="2" type="ORF">PGLA2088_LOCUS24625</name>
</gene>
<keyword evidence="1" id="KW-0812">Transmembrane</keyword>
<feature type="non-terminal residue" evidence="2">
    <location>
        <position position="1"/>
    </location>
</feature>
<evidence type="ECO:0000256" key="1">
    <source>
        <dbReference type="SAM" id="Phobius"/>
    </source>
</evidence>
<feature type="non-terminal residue" evidence="2">
    <location>
        <position position="56"/>
    </location>
</feature>
<feature type="transmembrane region" description="Helical" evidence="1">
    <location>
        <begin position="26"/>
        <end position="49"/>
    </location>
</feature>
<evidence type="ECO:0000313" key="3">
    <source>
        <dbReference type="Proteomes" id="UP000626109"/>
    </source>
</evidence>
<reference evidence="2" key="1">
    <citation type="submission" date="2021-02" db="EMBL/GenBank/DDBJ databases">
        <authorList>
            <person name="Dougan E. K."/>
            <person name="Rhodes N."/>
            <person name="Thang M."/>
            <person name="Chan C."/>
        </authorList>
    </citation>
    <scope>NUCLEOTIDE SEQUENCE</scope>
</reference>
<comment type="caution">
    <text evidence="2">The sequence shown here is derived from an EMBL/GenBank/DDBJ whole genome shotgun (WGS) entry which is preliminary data.</text>
</comment>